<sequence>MLVKHLWGLYVQPKDEWIDIDTHHESLLSVVVSLFFFALIPATSAWYTASVTGWKLGFGDTTYLSSSSAGIMAVGMVIASIAIVATFSLFVQWMAGNFGSSPSFTQALELTTYTAAPIFITGIVALIPIAWVIMLALLVGVAFSVRALYTGVPIIMHITEERGFIYASSLLTVGLVLFVASMGITVVMWSFGLGPQFII</sequence>
<evidence type="ECO:0000256" key="4">
    <source>
        <dbReference type="ARBA" id="ARBA00023136"/>
    </source>
</evidence>
<reference evidence="7 9" key="1">
    <citation type="submission" date="2016-11" db="EMBL/GenBank/DDBJ databases">
        <authorList>
            <person name="Klemetsen T."/>
        </authorList>
    </citation>
    <scope>NUCLEOTIDE SEQUENCE [LARGE SCALE GENOMIC DNA]</scope>
    <source>
        <strain evidence="7">MT 2528</strain>
    </source>
</reference>
<organism evidence="8 10">
    <name type="scientific">Moritella viscosa</name>
    <dbReference type="NCBI Taxonomy" id="80854"/>
    <lineage>
        <taxon>Bacteria</taxon>
        <taxon>Pseudomonadati</taxon>
        <taxon>Pseudomonadota</taxon>
        <taxon>Gammaproteobacteria</taxon>
        <taxon>Alteromonadales</taxon>
        <taxon>Moritellaceae</taxon>
        <taxon>Moritella</taxon>
    </lineage>
</organism>
<dbReference type="GeneID" id="61296371"/>
<name>A0A090IIR5_9GAMM</name>
<dbReference type="Proteomes" id="UP000183794">
    <property type="component" value="Unassembled WGS sequence"/>
</dbReference>
<proteinExistence type="predicted"/>
<dbReference type="Proteomes" id="UP000182660">
    <property type="component" value="Unassembled WGS sequence"/>
</dbReference>
<dbReference type="OrthoDB" id="9808452at2"/>
<evidence type="ECO:0000256" key="1">
    <source>
        <dbReference type="ARBA" id="ARBA00004141"/>
    </source>
</evidence>
<evidence type="ECO:0000313" key="7">
    <source>
        <dbReference type="EMBL" id="SGY93252.1"/>
    </source>
</evidence>
<evidence type="ECO:0000313" key="8">
    <source>
        <dbReference type="EMBL" id="SGZ04161.1"/>
    </source>
</evidence>
<dbReference type="RefSeq" id="WP_045112303.1">
    <property type="nucleotide sequence ID" value="NZ_CAWQZC010000158.1"/>
</dbReference>
<evidence type="ECO:0000256" key="5">
    <source>
        <dbReference type="SAM" id="Phobius"/>
    </source>
</evidence>
<dbReference type="EMBL" id="FPLJ01000056">
    <property type="protein sequence ID" value="SGY93252.1"/>
    <property type="molecule type" value="Genomic_DNA"/>
</dbReference>
<evidence type="ECO:0000256" key="3">
    <source>
        <dbReference type="ARBA" id="ARBA00022989"/>
    </source>
</evidence>
<feature type="transmembrane region" description="Helical" evidence="5">
    <location>
        <begin position="70"/>
        <end position="95"/>
    </location>
</feature>
<dbReference type="InterPro" id="IPR006977">
    <property type="entry name" value="Yip1_dom"/>
</dbReference>
<dbReference type="KEGG" id="mvs:MVIS_4394"/>
<comment type="subcellular location">
    <subcellularLocation>
        <location evidence="1">Membrane</location>
        <topology evidence="1">Multi-pass membrane protein</topology>
    </subcellularLocation>
</comment>
<feature type="domain" description="Yip1" evidence="6">
    <location>
        <begin position="7"/>
        <end position="180"/>
    </location>
</feature>
<feature type="transmembrane region" description="Helical" evidence="5">
    <location>
        <begin position="164"/>
        <end position="191"/>
    </location>
</feature>
<dbReference type="STRING" id="80854.MVIS_4394"/>
<keyword evidence="9" id="KW-1185">Reference proteome</keyword>
<feature type="transmembrane region" description="Helical" evidence="5">
    <location>
        <begin position="27"/>
        <end position="49"/>
    </location>
</feature>
<protein>
    <submittedName>
        <fullName evidence="7 8">Membrane protein</fullName>
    </submittedName>
</protein>
<keyword evidence="3 5" id="KW-1133">Transmembrane helix</keyword>
<accession>A0A090IIR5</accession>
<dbReference type="AlphaFoldDB" id="A0A090IIR5"/>
<keyword evidence="2 5" id="KW-0812">Transmembrane</keyword>
<evidence type="ECO:0000313" key="9">
    <source>
        <dbReference type="Proteomes" id="UP000182660"/>
    </source>
</evidence>
<feature type="transmembrane region" description="Helical" evidence="5">
    <location>
        <begin position="115"/>
        <end position="143"/>
    </location>
</feature>
<dbReference type="EMBL" id="FPLD01000069">
    <property type="protein sequence ID" value="SGZ04161.1"/>
    <property type="molecule type" value="Genomic_DNA"/>
</dbReference>
<dbReference type="GO" id="GO:0016020">
    <property type="term" value="C:membrane"/>
    <property type="evidence" value="ECO:0007669"/>
    <property type="project" value="UniProtKB-SubCell"/>
</dbReference>
<dbReference type="PATRIC" id="fig|80854.5.peg.4656"/>
<evidence type="ECO:0000256" key="2">
    <source>
        <dbReference type="ARBA" id="ARBA00022692"/>
    </source>
</evidence>
<evidence type="ECO:0000259" key="6">
    <source>
        <dbReference type="Pfam" id="PF04893"/>
    </source>
</evidence>
<reference evidence="8 10" key="2">
    <citation type="submission" date="2016-11" db="EMBL/GenBank/DDBJ databases">
        <authorList>
            <person name="Jaros S."/>
            <person name="Januszkiewicz K."/>
            <person name="Wedrychowicz H."/>
        </authorList>
    </citation>
    <scope>NUCLEOTIDE SEQUENCE [LARGE SCALE GENOMIC DNA]</scope>
    <source>
        <strain evidence="8">NVI 5450</strain>
    </source>
</reference>
<dbReference type="HOGENOM" id="CLU_099801_0_0_6"/>
<evidence type="ECO:0000313" key="10">
    <source>
        <dbReference type="Proteomes" id="UP000183794"/>
    </source>
</evidence>
<gene>
    <name evidence="7" type="ORF">MT2528_2537</name>
    <name evidence="8" type="ORF">NVI5450_2749</name>
</gene>
<keyword evidence="4 5" id="KW-0472">Membrane</keyword>
<dbReference type="Pfam" id="PF04893">
    <property type="entry name" value="Yip1"/>
    <property type="match status" value="1"/>
</dbReference>